<evidence type="ECO:0000313" key="4">
    <source>
        <dbReference type="EMBL" id="SDC81345.1"/>
    </source>
</evidence>
<gene>
    <name evidence="4" type="ORF">SAMN05216174_104379</name>
</gene>
<evidence type="ECO:0008006" key="6">
    <source>
        <dbReference type="Google" id="ProtNLM"/>
    </source>
</evidence>
<accession>A0A1G6PPP7</accession>
<evidence type="ECO:0000256" key="2">
    <source>
        <dbReference type="SAM" id="Phobius"/>
    </source>
</evidence>
<sequence>MLCSALSALVLGALGAAPAAAEPATYLAVDCAQEVSAFAGQSVALARVAVADLVVRAVRETPGLGPMRAHAVGLTFPLGPALVVGEMPERNGEITGEHIGDVVADAVRAMAEVEPAPDAAAARVRELVAAECGLTMRPVNPKPDTGQPSPADPPAPPPATAADTAAPAAEPGPMSLFDPADRTAPRESAAPPSDTPTRTRTPDPTEAAPGPRSDFLLDGRGAAFHATGAAQSVPDTPIPCLSVPVMLAVLALSVASGALARAWVLRKG</sequence>
<dbReference type="Proteomes" id="UP000199501">
    <property type="component" value="Unassembled WGS sequence"/>
</dbReference>
<keyword evidence="3" id="KW-0732">Signal</keyword>
<dbReference type="STRING" id="1271860.SAMN05216174_104379"/>
<reference evidence="5" key="1">
    <citation type="submission" date="2016-10" db="EMBL/GenBank/DDBJ databases">
        <authorList>
            <person name="Varghese N."/>
            <person name="Submissions S."/>
        </authorList>
    </citation>
    <scope>NUCLEOTIDE SEQUENCE [LARGE SCALE GENOMIC DNA]</scope>
    <source>
        <strain evidence="5">IBRC-M 10403</strain>
    </source>
</reference>
<feature type="chain" id="PRO_5011460566" description="MYXO-CTERM domain-containing protein" evidence="3">
    <location>
        <begin position="22"/>
        <end position="268"/>
    </location>
</feature>
<dbReference type="EMBL" id="FMZZ01000004">
    <property type="protein sequence ID" value="SDC81345.1"/>
    <property type="molecule type" value="Genomic_DNA"/>
</dbReference>
<evidence type="ECO:0000313" key="5">
    <source>
        <dbReference type="Proteomes" id="UP000199501"/>
    </source>
</evidence>
<evidence type="ECO:0000256" key="3">
    <source>
        <dbReference type="SAM" id="SignalP"/>
    </source>
</evidence>
<dbReference type="AlphaFoldDB" id="A0A1G6PPP7"/>
<feature type="compositionally biased region" description="Pro residues" evidence="1">
    <location>
        <begin position="150"/>
        <end position="159"/>
    </location>
</feature>
<feature type="region of interest" description="Disordered" evidence="1">
    <location>
        <begin position="136"/>
        <end position="218"/>
    </location>
</feature>
<keyword evidence="2" id="KW-0812">Transmembrane</keyword>
<proteinExistence type="predicted"/>
<keyword evidence="2" id="KW-1133">Transmembrane helix</keyword>
<feature type="signal peptide" evidence="3">
    <location>
        <begin position="1"/>
        <end position="21"/>
    </location>
</feature>
<feature type="transmembrane region" description="Helical" evidence="2">
    <location>
        <begin position="241"/>
        <end position="264"/>
    </location>
</feature>
<keyword evidence="2" id="KW-0472">Membrane</keyword>
<protein>
    <recommendedName>
        <fullName evidence="6">MYXO-CTERM domain-containing protein</fullName>
    </recommendedName>
</protein>
<organism evidence="4 5">
    <name type="scientific">Actinokineospora iranica</name>
    <dbReference type="NCBI Taxonomy" id="1271860"/>
    <lineage>
        <taxon>Bacteria</taxon>
        <taxon>Bacillati</taxon>
        <taxon>Actinomycetota</taxon>
        <taxon>Actinomycetes</taxon>
        <taxon>Pseudonocardiales</taxon>
        <taxon>Pseudonocardiaceae</taxon>
        <taxon>Actinokineospora</taxon>
    </lineage>
</organism>
<evidence type="ECO:0000256" key="1">
    <source>
        <dbReference type="SAM" id="MobiDB-lite"/>
    </source>
</evidence>
<feature type="compositionally biased region" description="Low complexity" evidence="1">
    <location>
        <begin position="160"/>
        <end position="169"/>
    </location>
</feature>
<feature type="compositionally biased region" description="Low complexity" evidence="1">
    <location>
        <begin position="188"/>
        <end position="205"/>
    </location>
</feature>
<name>A0A1G6PPP7_9PSEU</name>
<keyword evidence="5" id="KW-1185">Reference proteome</keyword>